<organism evidence="1 2">
    <name type="scientific">Acropora cervicornis</name>
    <name type="common">Staghorn coral</name>
    <dbReference type="NCBI Taxonomy" id="6130"/>
    <lineage>
        <taxon>Eukaryota</taxon>
        <taxon>Metazoa</taxon>
        <taxon>Cnidaria</taxon>
        <taxon>Anthozoa</taxon>
        <taxon>Hexacorallia</taxon>
        <taxon>Scleractinia</taxon>
        <taxon>Astrocoeniina</taxon>
        <taxon>Acroporidae</taxon>
        <taxon>Acropora</taxon>
    </lineage>
</organism>
<proteinExistence type="predicted"/>
<comment type="caution">
    <text evidence="1">The sequence shown here is derived from an EMBL/GenBank/DDBJ whole genome shotgun (WGS) entry which is preliminary data.</text>
</comment>
<reference evidence="1" key="2">
    <citation type="journal article" date="2023" name="Science">
        <title>Genomic signatures of disease resistance in endangered staghorn corals.</title>
        <authorList>
            <person name="Vollmer S.V."/>
            <person name="Selwyn J.D."/>
            <person name="Despard B.A."/>
            <person name="Roesel C.L."/>
        </authorList>
    </citation>
    <scope>NUCLEOTIDE SEQUENCE</scope>
    <source>
        <strain evidence="1">K2</strain>
    </source>
</reference>
<evidence type="ECO:0000313" key="1">
    <source>
        <dbReference type="EMBL" id="KAK2561487.1"/>
    </source>
</evidence>
<dbReference type="AlphaFoldDB" id="A0AAD9QHQ4"/>
<protein>
    <submittedName>
        <fullName evidence="1">Uncharacterized protein</fullName>
    </submittedName>
</protein>
<dbReference type="Proteomes" id="UP001249851">
    <property type="component" value="Unassembled WGS sequence"/>
</dbReference>
<sequence length="53" mass="5886">MIAFLSHSHFLFKASTSQGGGQECIIAFLTHLLVKILLKPTRKSRTETAKVTQ</sequence>
<accession>A0AAD9QHQ4</accession>
<evidence type="ECO:0000313" key="2">
    <source>
        <dbReference type="Proteomes" id="UP001249851"/>
    </source>
</evidence>
<keyword evidence="2" id="KW-1185">Reference proteome</keyword>
<reference evidence="1" key="1">
    <citation type="journal article" date="2023" name="G3 (Bethesda)">
        <title>Whole genome assembly and annotation of the endangered Caribbean coral Acropora cervicornis.</title>
        <authorList>
            <person name="Selwyn J.D."/>
            <person name="Vollmer S.V."/>
        </authorList>
    </citation>
    <scope>NUCLEOTIDE SEQUENCE</scope>
    <source>
        <strain evidence="1">K2</strain>
    </source>
</reference>
<dbReference type="EMBL" id="JARQWQ010000032">
    <property type="protein sequence ID" value="KAK2561487.1"/>
    <property type="molecule type" value="Genomic_DNA"/>
</dbReference>
<name>A0AAD9QHQ4_ACRCE</name>
<gene>
    <name evidence="1" type="ORF">P5673_015457</name>
</gene>